<dbReference type="SUPFAM" id="SSF52540">
    <property type="entry name" value="P-loop containing nucleoside triphosphate hydrolases"/>
    <property type="match status" value="1"/>
</dbReference>
<dbReference type="InterPro" id="IPR027417">
    <property type="entry name" value="P-loop_NTPase"/>
</dbReference>
<protein>
    <submittedName>
        <fullName evidence="2">Tetratricopeptide (TPR) repeat protein</fullName>
    </submittedName>
</protein>
<dbReference type="AlphaFoldDB" id="A0A561BVE0"/>
<keyword evidence="3" id="KW-1185">Reference proteome</keyword>
<dbReference type="Gene3D" id="1.25.40.10">
    <property type="entry name" value="Tetratricopeptide repeat domain"/>
    <property type="match status" value="2"/>
</dbReference>
<dbReference type="OrthoDB" id="7628974at2"/>
<sequence length="804" mass="86595">MESNGRPPSPIGARSYDELSARLSELLAWAGITIREAHRRVLRDREERGVPEVPAFETVRRCVRPGGRRRARIDVDLVVDLARVVVGDEAGGHEWRQACQVIAGRADETTVVQVDRRLPADPKGVIGREAELTELLAGLRTATPGPAVSVICGMPGMGKTTLAVRAAHRRAGRGRVDLAVNLRGYDLDYPPADPAAVLDGFLRALGVAGHEIGRLGLVARRERFAALLAGQSATILLDNAAGAEQVRPLIPAGVDCAVLVTSRDVLDLAGAKRIVLGALSPADSVELLRSRLGPEAVDAAPRTAARIADLGGRLPLALALISGRIGAQSNYTLTDHLDWLLEDRERGRLADGVELAFRSSYEQLPAEMRRLLRLIALHPGREFDGYAAAALTGRLRDPLGPLLTALVSRSMLEAVGTDRYSMHDLVRVFAAEQARTSESPGERRSAIDRLTKYYRSAAVVAMDVYSPQSQAGRPRVPDGGRDLPSFADRADAKAWLDGEYPSMVAVALQPGATGSPHPAVDLSATLFGYLDEAARHRDALQLHGHASVVADGTEKSRVLVNLGATLFRLGRYSEAIERYLEALARYAEHGDPVGAGRAHGNLGVAYAQIGDHVRAAEQLECAVATHRKAGNRSNEAIASGNLCHLYQRLERYDEAQRHGEHHLLLARELGDRLGEGVALGNLGGLYRSRGQFAEALHHHELARAIAREIGYSESEPEEVNDVATDLRLLGRGDEAIGRHREALELALTIGNRYQQARAHEGIGRCLLAAGAGNGEAELKEAIRLYTELGTPEAVELATLLDGTD</sequence>
<dbReference type="InterPro" id="IPR019734">
    <property type="entry name" value="TPR_rpt"/>
</dbReference>
<gene>
    <name evidence="2" type="ORF">FB561_3960</name>
</gene>
<dbReference type="PRINTS" id="PR00364">
    <property type="entry name" value="DISEASERSIST"/>
</dbReference>
<dbReference type="Gene3D" id="3.40.50.300">
    <property type="entry name" value="P-loop containing nucleotide triphosphate hydrolases"/>
    <property type="match status" value="1"/>
</dbReference>
<evidence type="ECO:0000313" key="3">
    <source>
        <dbReference type="Proteomes" id="UP000318380"/>
    </source>
</evidence>
<dbReference type="RefSeq" id="WP_145808676.1">
    <property type="nucleotide sequence ID" value="NZ_VIVK01000001.1"/>
</dbReference>
<comment type="caution">
    <text evidence="2">The sequence shown here is derived from an EMBL/GenBank/DDBJ whole genome shotgun (WGS) entry which is preliminary data.</text>
</comment>
<dbReference type="Proteomes" id="UP000318380">
    <property type="component" value="Unassembled WGS sequence"/>
</dbReference>
<keyword evidence="1" id="KW-0802">TPR repeat</keyword>
<dbReference type="PANTHER" id="PTHR47691:SF3">
    <property type="entry name" value="HTH-TYPE TRANSCRIPTIONAL REGULATOR RV0890C-RELATED"/>
    <property type="match status" value="1"/>
</dbReference>
<accession>A0A561BVE0</accession>
<evidence type="ECO:0000313" key="2">
    <source>
        <dbReference type="EMBL" id="TWD82817.1"/>
    </source>
</evidence>
<dbReference type="PROSITE" id="PS50005">
    <property type="entry name" value="TPR"/>
    <property type="match status" value="1"/>
</dbReference>
<dbReference type="PANTHER" id="PTHR47691">
    <property type="entry name" value="REGULATOR-RELATED"/>
    <property type="match status" value="1"/>
</dbReference>
<evidence type="ECO:0000256" key="1">
    <source>
        <dbReference type="PROSITE-ProRule" id="PRU00339"/>
    </source>
</evidence>
<dbReference type="EMBL" id="VIVK01000001">
    <property type="protein sequence ID" value="TWD82817.1"/>
    <property type="molecule type" value="Genomic_DNA"/>
</dbReference>
<reference evidence="2 3" key="1">
    <citation type="submission" date="2019-06" db="EMBL/GenBank/DDBJ databases">
        <title>Sequencing the genomes of 1000 actinobacteria strains.</title>
        <authorList>
            <person name="Klenk H.-P."/>
        </authorList>
    </citation>
    <scope>NUCLEOTIDE SEQUENCE [LARGE SCALE GENOMIC DNA]</scope>
    <source>
        <strain evidence="2 3">DSM 24683</strain>
    </source>
</reference>
<proteinExistence type="predicted"/>
<organism evidence="2 3">
    <name type="scientific">Kribbella amoyensis</name>
    <dbReference type="NCBI Taxonomy" id="996641"/>
    <lineage>
        <taxon>Bacteria</taxon>
        <taxon>Bacillati</taxon>
        <taxon>Actinomycetota</taxon>
        <taxon>Actinomycetes</taxon>
        <taxon>Propionibacteriales</taxon>
        <taxon>Kribbellaceae</taxon>
        <taxon>Kribbella</taxon>
    </lineage>
</organism>
<dbReference type="Pfam" id="PF13424">
    <property type="entry name" value="TPR_12"/>
    <property type="match status" value="2"/>
</dbReference>
<dbReference type="SUPFAM" id="SSF48452">
    <property type="entry name" value="TPR-like"/>
    <property type="match status" value="2"/>
</dbReference>
<dbReference type="SMART" id="SM00028">
    <property type="entry name" value="TPR"/>
    <property type="match status" value="4"/>
</dbReference>
<dbReference type="InterPro" id="IPR011990">
    <property type="entry name" value="TPR-like_helical_dom_sf"/>
</dbReference>
<name>A0A561BVE0_9ACTN</name>
<feature type="repeat" description="TPR" evidence="1">
    <location>
        <begin position="556"/>
        <end position="589"/>
    </location>
</feature>